<reference evidence="6" key="1">
    <citation type="submission" date="2020-12" db="EMBL/GenBank/DDBJ databases">
        <authorList>
            <person name="Iha C."/>
        </authorList>
    </citation>
    <scope>NUCLEOTIDE SEQUENCE</scope>
</reference>
<comment type="caution">
    <text evidence="6">The sequence shown here is derived from an EMBL/GenBank/DDBJ whole genome shotgun (WGS) entry which is preliminary data.</text>
</comment>
<dbReference type="SMART" id="SM00320">
    <property type="entry name" value="WD40"/>
    <property type="match status" value="6"/>
</dbReference>
<gene>
    <name evidence="6" type="ORF">OSTQU699_LOCUS7389</name>
</gene>
<organism evidence="6 7">
    <name type="scientific">Ostreobium quekettii</name>
    <dbReference type="NCBI Taxonomy" id="121088"/>
    <lineage>
        <taxon>Eukaryota</taxon>
        <taxon>Viridiplantae</taxon>
        <taxon>Chlorophyta</taxon>
        <taxon>core chlorophytes</taxon>
        <taxon>Ulvophyceae</taxon>
        <taxon>TCBD clade</taxon>
        <taxon>Bryopsidales</taxon>
        <taxon>Ostreobineae</taxon>
        <taxon>Ostreobiaceae</taxon>
        <taxon>Ostreobium</taxon>
    </lineage>
</organism>
<dbReference type="GO" id="GO:0008017">
    <property type="term" value="F:microtubule binding"/>
    <property type="evidence" value="ECO:0007669"/>
    <property type="project" value="TreeGrafter"/>
</dbReference>
<feature type="domain" description="EML-like second beta-propeller" evidence="5">
    <location>
        <begin position="598"/>
        <end position="913"/>
    </location>
</feature>
<keyword evidence="7" id="KW-1185">Reference proteome</keyword>
<dbReference type="InterPro" id="IPR050630">
    <property type="entry name" value="WD_repeat_EMAP"/>
</dbReference>
<accession>A0A8S1J4K6</accession>
<dbReference type="Gene3D" id="2.130.10.10">
    <property type="entry name" value="YVTN repeat-like/Quinoprotein amine dehydrogenase"/>
    <property type="match status" value="2"/>
</dbReference>
<proteinExistence type="predicted"/>
<evidence type="ECO:0000313" key="7">
    <source>
        <dbReference type="Proteomes" id="UP000708148"/>
    </source>
</evidence>
<protein>
    <recommendedName>
        <fullName evidence="5">EML-like second beta-propeller domain-containing protein</fullName>
    </recommendedName>
</protein>
<evidence type="ECO:0000256" key="3">
    <source>
        <dbReference type="PROSITE-ProRule" id="PRU00221"/>
    </source>
</evidence>
<dbReference type="PANTHER" id="PTHR13720:SF33">
    <property type="entry name" value="HELP DOMAIN-CONTAINING PROTEIN"/>
    <property type="match status" value="1"/>
</dbReference>
<dbReference type="Proteomes" id="UP000708148">
    <property type="component" value="Unassembled WGS sequence"/>
</dbReference>
<feature type="repeat" description="WD" evidence="3">
    <location>
        <begin position="590"/>
        <end position="632"/>
    </location>
</feature>
<evidence type="ECO:0000256" key="1">
    <source>
        <dbReference type="ARBA" id="ARBA00022574"/>
    </source>
</evidence>
<dbReference type="Pfam" id="PF23414">
    <property type="entry name" value="Beta-prop_EML_2"/>
    <property type="match status" value="1"/>
</dbReference>
<feature type="compositionally biased region" description="Polar residues" evidence="4">
    <location>
        <begin position="993"/>
        <end position="1003"/>
    </location>
</feature>
<feature type="compositionally biased region" description="Basic and acidic residues" evidence="4">
    <location>
        <begin position="970"/>
        <end position="979"/>
    </location>
</feature>
<dbReference type="InterPro" id="IPR001680">
    <property type="entry name" value="WD40_rpt"/>
</dbReference>
<dbReference type="InterPro" id="IPR015943">
    <property type="entry name" value="WD40/YVTN_repeat-like_dom_sf"/>
</dbReference>
<keyword evidence="1 3" id="KW-0853">WD repeat</keyword>
<dbReference type="SUPFAM" id="SSF50978">
    <property type="entry name" value="WD40 repeat-like"/>
    <property type="match status" value="2"/>
</dbReference>
<name>A0A8S1J4K6_9CHLO</name>
<evidence type="ECO:0000256" key="4">
    <source>
        <dbReference type="SAM" id="MobiDB-lite"/>
    </source>
</evidence>
<dbReference type="OrthoDB" id="47802at2759"/>
<evidence type="ECO:0000256" key="2">
    <source>
        <dbReference type="ARBA" id="ARBA00022737"/>
    </source>
</evidence>
<dbReference type="EMBL" id="CAJHUC010001690">
    <property type="protein sequence ID" value="CAD7702032.1"/>
    <property type="molecule type" value="Genomic_DNA"/>
</dbReference>
<evidence type="ECO:0000313" key="6">
    <source>
        <dbReference type="EMBL" id="CAD7702032.1"/>
    </source>
</evidence>
<dbReference type="InterPro" id="IPR036322">
    <property type="entry name" value="WD40_repeat_dom_sf"/>
</dbReference>
<dbReference type="PROSITE" id="PS50082">
    <property type="entry name" value="WD_REPEATS_2"/>
    <property type="match status" value="1"/>
</dbReference>
<feature type="region of interest" description="Disordered" evidence="4">
    <location>
        <begin position="966"/>
        <end position="1003"/>
    </location>
</feature>
<sequence length="1003" mass="110730">MNPRDRLLVEPALPAHIQNLRAQEQECASAQAPAALQKDVLRHAFWKVDPQRAGDISIQQFLQVWQNILQLREYEEGAQVINGRARRILRPLRRRLVDRNSAAALFVKFGFDKEGFMPYVVFINALTETPARLLGHELILDNAEKGRNGLFDEIDVSLCVGDAKIIYPKCKGGVFPPSGFDPRVAFRSATLPRAHMWLEHVYGYAGIRNLSNNLFYTHNSDREVSEFVYYTGMVGIVFREQDHDARRPSQRFFFGHDNDIECLGMHPGRRFVATGQQKSVGGVPYACVWDVDTCDLLQRLDHGANERSVIACCFSGNANGKSSKSKGGDLLVTVTSDDHHTIHIWSWMNRDNKLCKATHLPGWFYGPEKKLNFLTAQGLFYQQKSAEMFLQRSRIRSQSSILTVLKVQNVLSAIYIPAIHERAAPGDSAILTGFADGKVGLWVPPYPTRPRSTYQLRKVFTAHDPGPLIVLNDGTQVHGGVRVIKLRADNRTVLTGGADGCICSWSLEKVDEKTSDGAPKRGVKLKPMFSNDEMTGPHRFRLIQATAPLEKESVPMIRGLDSHPLKPVEFVAGTDGCDIWEVDRDPRVMIEGHQGDVYCCAAHPADASVFATASEAHRVMLWDAGRREMLRSASMGFVCRSIAFSEEEFPSRCVPGWQPRGGDGYHLALGGKSGRLAVLDASTLQPLVRLRDAAEGISELKYSPPGGPRVLAAGSNDLRVYLYGVDRGYELVCRCVGHSGTIEHIDWSLPVEGPPGLRGRCILQANDTSRESLCWDPRSGRQVTSNQRDASWYTWTCTLGFPVMGIWPDDSDGTDVNAVCRSHRGRPRFDRKAGLVRAAPAEESADGVPGAGFMVTADDFSFVKLFNYPVVADDAPYRCYRGHSSHVMCTRFLADDRTVVSVGGHDRAIFQWKTCGVSLDDADDDELVADGMQWAVHAKREAVASLMPKPLAQWGPLDATGKNFGPLGDVGKEMPRARVEAGGAKGGATTTGNLSRGKSLLSS</sequence>
<dbReference type="InterPro" id="IPR055442">
    <property type="entry name" value="Beta-prop_EML-like_2nd"/>
</dbReference>
<evidence type="ECO:0000259" key="5">
    <source>
        <dbReference type="Pfam" id="PF23414"/>
    </source>
</evidence>
<dbReference type="AlphaFoldDB" id="A0A8S1J4K6"/>
<keyword evidence="2" id="KW-0677">Repeat</keyword>
<dbReference type="PANTHER" id="PTHR13720">
    <property type="entry name" value="WD-40 REPEAT PROTEIN"/>
    <property type="match status" value="1"/>
</dbReference>